<dbReference type="STRING" id="1926881.BTJ39_18000"/>
<dbReference type="RefSeq" id="WP_078004073.1">
    <property type="nucleotide sequence ID" value="NZ_MRUL01000015.1"/>
</dbReference>
<accession>A0A1S8YI19</accession>
<evidence type="ECO:0000313" key="3">
    <source>
        <dbReference type="EMBL" id="OON38552.1"/>
    </source>
</evidence>
<dbReference type="Proteomes" id="UP000190667">
    <property type="component" value="Unassembled WGS sequence"/>
</dbReference>
<protein>
    <submittedName>
        <fullName evidence="3">Lipopolysaccharide N-acetylmannosaminouronosyltransferase</fullName>
    </submittedName>
</protein>
<evidence type="ECO:0000256" key="2">
    <source>
        <dbReference type="ARBA" id="ARBA00022679"/>
    </source>
</evidence>
<dbReference type="NCBIfam" id="NF002980">
    <property type="entry name" value="PRK03692.1"/>
    <property type="match status" value="1"/>
</dbReference>
<organism evidence="3 4">
    <name type="scientific">Izhakiella australiensis</name>
    <dbReference type="NCBI Taxonomy" id="1926881"/>
    <lineage>
        <taxon>Bacteria</taxon>
        <taxon>Pseudomonadati</taxon>
        <taxon>Pseudomonadota</taxon>
        <taxon>Gammaproteobacteria</taxon>
        <taxon>Enterobacterales</taxon>
        <taxon>Erwiniaceae</taxon>
        <taxon>Izhakiella</taxon>
    </lineage>
</organism>
<comment type="caution">
    <text evidence="3">The sequence shown here is derived from an EMBL/GenBank/DDBJ whole genome shotgun (WGS) entry which is preliminary data.</text>
</comment>
<dbReference type="NCBIfam" id="TIGR00696">
    <property type="entry name" value="wecG_tagA_cpsF"/>
    <property type="match status" value="1"/>
</dbReference>
<dbReference type="Pfam" id="PF03808">
    <property type="entry name" value="Glyco_tran_WecG"/>
    <property type="match status" value="1"/>
</dbReference>
<dbReference type="AlphaFoldDB" id="A0A1S8YI19"/>
<dbReference type="GO" id="GO:0016758">
    <property type="term" value="F:hexosyltransferase activity"/>
    <property type="evidence" value="ECO:0007669"/>
    <property type="project" value="TreeGrafter"/>
</dbReference>
<dbReference type="PANTHER" id="PTHR34136:SF1">
    <property type="entry name" value="UDP-N-ACETYL-D-MANNOSAMINURONIC ACID TRANSFERASE"/>
    <property type="match status" value="1"/>
</dbReference>
<reference evidence="3 4" key="1">
    <citation type="submission" date="2016-12" db="EMBL/GenBank/DDBJ databases">
        <title>Izhakiella australiana sp. nov. of genus Izhakiella isolated from Australian desert.</title>
        <authorList>
            <person name="Ji M."/>
        </authorList>
    </citation>
    <scope>NUCLEOTIDE SEQUENCE [LARGE SCALE GENOMIC DNA]</scope>
    <source>
        <strain evidence="3 4">D4N98</strain>
    </source>
</reference>
<sequence>MNNQGEEPPVYTLRDISLAGFTSREAFIAHLTAGGGWLPGMIVAINAEKMLAAERDPQVKALINGARYRYADGISIVRAIHRKYPQAQVARVAGADLWEGIMQQAGQTGGKVFLVGGTSEVLQLTAEKLRQRWQVNIVGMQDGYFTPDQQDAIVERIAASGAEIVTVAMGSPKQEIFMRDCQAVYSGALYMGVGGTYDVFTGRVKRAPKAWQKLGLEWLYRFIRQPTRIGRLIKMLTFIRWYLRGDL</sequence>
<gene>
    <name evidence="3" type="ORF">BTJ39_18000</name>
</gene>
<keyword evidence="1" id="KW-0328">Glycosyltransferase</keyword>
<name>A0A1S8YI19_9GAMM</name>
<keyword evidence="2 3" id="KW-0808">Transferase</keyword>
<proteinExistence type="predicted"/>
<keyword evidence="4" id="KW-1185">Reference proteome</keyword>
<dbReference type="InterPro" id="IPR004629">
    <property type="entry name" value="WecG_TagA_CpsF"/>
</dbReference>
<evidence type="ECO:0000313" key="4">
    <source>
        <dbReference type="Proteomes" id="UP000190667"/>
    </source>
</evidence>
<dbReference type="EMBL" id="MRUL01000015">
    <property type="protein sequence ID" value="OON38552.1"/>
    <property type="molecule type" value="Genomic_DNA"/>
</dbReference>
<evidence type="ECO:0000256" key="1">
    <source>
        <dbReference type="ARBA" id="ARBA00022676"/>
    </source>
</evidence>
<dbReference type="CDD" id="cd06533">
    <property type="entry name" value="Glyco_transf_WecG_TagA"/>
    <property type="match status" value="1"/>
</dbReference>
<dbReference type="OrthoDB" id="9808602at2"/>
<dbReference type="PANTHER" id="PTHR34136">
    <property type="match status" value="1"/>
</dbReference>